<sequence length="44" mass="5117">MSYTCRRCGELMTALSPEYVEAVVVLYRRLICFACRIALQQEET</sequence>
<protein>
    <submittedName>
        <fullName evidence="1">Uncharacterized protein</fullName>
    </submittedName>
</protein>
<comment type="caution">
    <text evidence="1">The sequence shown here is derived from an EMBL/GenBank/DDBJ whole genome shotgun (WGS) entry which is preliminary data.</text>
</comment>
<reference evidence="1 2" key="1">
    <citation type="submission" date="2021-03" db="EMBL/GenBank/DDBJ databases">
        <title>Sequencing the genomes of 1000 actinobacteria strains.</title>
        <authorList>
            <person name="Klenk H.-P."/>
        </authorList>
    </citation>
    <scope>NUCLEOTIDE SEQUENCE [LARGE SCALE GENOMIC DNA]</scope>
    <source>
        <strain evidence="1 2">DSM 12544</strain>
    </source>
</reference>
<accession>A0ABS4T572</accession>
<organism evidence="1 2">
    <name type="scientific">Nesterenkonia lacusekhoensis</name>
    <dbReference type="NCBI Taxonomy" id="150832"/>
    <lineage>
        <taxon>Bacteria</taxon>
        <taxon>Bacillati</taxon>
        <taxon>Actinomycetota</taxon>
        <taxon>Actinomycetes</taxon>
        <taxon>Micrococcales</taxon>
        <taxon>Micrococcaceae</taxon>
        <taxon>Nesterenkonia</taxon>
    </lineage>
</organism>
<dbReference type="RefSeq" id="WP_281069776.1">
    <property type="nucleotide sequence ID" value="NZ_JAGINX010000002.1"/>
</dbReference>
<evidence type="ECO:0000313" key="2">
    <source>
        <dbReference type="Proteomes" id="UP001519331"/>
    </source>
</evidence>
<dbReference type="EMBL" id="JAGINX010000002">
    <property type="protein sequence ID" value="MBP2319592.1"/>
    <property type="molecule type" value="Genomic_DNA"/>
</dbReference>
<proteinExistence type="predicted"/>
<name>A0ABS4T572_9MICC</name>
<gene>
    <name evidence="1" type="ORF">JOF45_002675</name>
</gene>
<dbReference type="Proteomes" id="UP001519331">
    <property type="component" value="Unassembled WGS sequence"/>
</dbReference>
<keyword evidence="2" id="KW-1185">Reference proteome</keyword>
<evidence type="ECO:0000313" key="1">
    <source>
        <dbReference type="EMBL" id="MBP2319592.1"/>
    </source>
</evidence>